<dbReference type="PROSITE" id="PS50005">
    <property type="entry name" value="TPR"/>
    <property type="match status" value="1"/>
</dbReference>
<evidence type="ECO:0000313" key="6">
    <source>
        <dbReference type="Proteomes" id="UP001159641"/>
    </source>
</evidence>
<feature type="repeat" description="TPR" evidence="2">
    <location>
        <begin position="259"/>
        <end position="292"/>
    </location>
</feature>
<dbReference type="SUPFAM" id="SSF50891">
    <property type="entry name" value="Cyclophilin-like"/>
    <property type="match status" value="1"/>
</dbReference>
<gene>
    <name evidence="5" type="ORF">J1605_010792</name>
</gene>
<comment type="catalytic activity">
    <reaction evidence="1">
        <text>[protein]-peptidylproline (omega=180) = [protein]-peptidylproline (omega=0)</text>
        <dbReference type="Rhea" id="RHEA:16237"/>
        <dbReference type="Rhea" id="RHEA-COMP:10747"/>
        <dbReference type="Rhea" id="RHEA-COMP:10748"/>
        <dbReference type="ChEBI" id="CHEBI:83833"/>
        <dbReference type="ChEBI" id="CHEBI:83834"/>
        <dbReference type="EC" id="5.2.1.8"/>
    </reaction>
</comment>
<feature type="region of interest" description="Disordered" evidence="3">
    <location>
        <begin position="331"/>
        <end position="353"/>
    </location>
</feature>
<accession>A0AB34GRA8</accession>
<dbReference type="Proteomes" id="UP001159641">
    <property type="component" value="Unassembled WGS sequence"/>
</dbReference>
<dbReference type="PROSITE" id="PS50072">
    <property type="entry name" value="CSA_PPIASE_2"/>
    <property type="match status" value="1"/>
</dbReference>
<dbReference type="InterPro" id="IPR002130">
    <property type="entry name" value="Cyclophilin-type_PPIase_dom"/>
</dbReference>
<evidence type="ECO:0000259" key="4">
    <source>
        <dbReference type="PROSITE" id="PS50072"/>
    </source>
</evidence>
<dbReference type="SUPFAM" id="SSF48452">
    <property type="entry name" value="TPR-like"/>
    <property type="match status" value="1"/>
</dbReference>
<dbReference type="PANTHER" id="PTHR11071:SF561">
    <property type="entry name" value="PEPTIDYL-PROLYL CIS-TRANS ISOMERASE D-RELATED"/>
    <property type="match status" value="1"/>
</dbReference>
<dbReference type="PRINTS" id="PR00153">
    <property type="entry name" value="CSAPPISMRASE"/>
</dbReference>
<dbReference type="GO" id="GO:0006457">
    <property type="term" value="P:protein folding"/>
    <property type="evidence" value="ECO:0007669"/>
    <property type="project" value="TreeGrafter"/>
</dbReference>
<dbReference type="InterPro" id="IPR011990">
    <property type="entry name" value="TPR-like_helical_dom_sf"/>
</dbReference>
<proteinExistence type="predicted"/>
<evidence type="ECO:0000256" key="2">
    <source>
        <dbReference type="PROSITE-ProRule" id="PRU00339"/>
    </source>
</evidence>
<dbReference type="InterPro" id="IPR029000">
    <property type="entry name" value="Cyclophilin-like_dom_sf"/>
</dbReference>
<keyword evidence="2" id="KW-0802">TPR repeat</keyword>
<keyword evidence="6" id="KW-1185">Reference proteome</keyword>
<dbReference type="AlphaFoldDB" id="A0AB34GRA8"/>
<reference evidence="5 6" key="1">
    <citation type="submission" date="2022-11" db="EMBL/GenBank/DDBJ databases">
        <title>Whole genome sequence of Eschrichtius robustus ER-17-0199.</title>
        <authorList>
            <person name="Bruniche-Olsen A."/>
            <person name="Black A.N."/>
            <person name="Fields C.J."/>
            <person name="Walden K."/>
            <person name="Dewoody J.A."/>
        </authorList>
    </citation>
    <scope>NUCLEOTIDE SEQUENCE [LARGE SCALE GENOMIC DNA]</scope>
    <source>
        <strain evidence="5">ER-17-0199</strain>
        <tissue evidence="5">Blubber</tissue>
    </source>
</reference>
<organism evidence="5 6">
    <name type="scientific">Eschrichtius robustus</name>
    <name type="common">California gray whale</name>
    <name type="synonym">Eschrichtius gibbosus</name>
    <dbReference type="NCBI Taxonomy" id="9764"/>
    <lineage>
        <taxon>Eukaryota</taxon>
        <taxon>Metazoa</taxon>
        <taxon>Chordata</taxon>
        <taxon>Craniata</taxon>
        <taxon>Vertebrata</taxon>
        <taxon>Euteleostomi</taxon>
        <taxon>Mammalia</taxon>
        <taxon>Eutheria</taxon>
        <taxon>Laurasiatheria</taxon>
        <taxon>Artiodactyla</taxon>
        <taxon>Whippomorpha</taxon>
        <taxon>Cetacea</taxon>
        <taxon>Mysticeti</taxon>
        <taxon>Eschrichtiidae</taxon>
        <taxon>Eschrichtius</taxon>
    </lineage>
</organism>
<dbReference type="GO" id="GO:0005829">
    <property type="term" value="C:cytosol"/>
    <property type="evidence" value="ECO:0007669"/>
    <property type="project" value="TreeGrafter"/>
</dbReference>
<feature type="compositionally biased region" description="Polar residues" evidence="3">
    <location>
        <begin position="62"/>
        <end position="75"/>
    </location>
</feature>
<dbReference type="PANTHER" id="PTHR11071">
    <property type="entry name" value="PEPTIDYL-PROLYL CIS-TRANS ISOMERASE"/>
    <property type="match status" value="1"/>
</dbReference>
<evidence type="ECO:0000256" key="1">
    <source>
        <dbReference type="ARBA" id="ARBA00000971"/>
    </source>
</evidence>
<evidence type="ECO:0000313" key="5">
    <source>
        <dbReference type="EMBL" id="KAJ8781808.1"/>
    </source>
</evidence>
<dbReference type="InterPro" id="IPR019734">
    <property type="entry name" value="TPR_rpt"/>
</dbReference>
<feature type="compositionally biased region" description="Basic residues" evidence="3">
    <location>
        <begin position="335"/>
        <end position="347"/>
    </location>
</feature>
<feature type="domain" description="PPIase cyclophilin-type" evidence="4">
    <location>
        <begin position="87"/>
        <end position="196"/>
    </location>
</feature>
<dbReference type="GO" id="GO:0016018">
    <property type="term" value="F:cyclosporin A binding"/>
    <property type="evidence" value="ECO:0007669"/>
    <property type="project" value="TreeGrafter"/>
</dbReference>
<dbReference type="GO" id="GO:0003755">
    <property type="term" value="F:peptidyl-prolyl cis-trans isomerase activity"/>
    <property type="evidence" value="ECO:0007669"/>
    <property type="project" value="UniProtKB-EC"/>
</dbReference>
<protein>
    <recommendedName>
        <fullName evidence="4">PPIase cyclophilin-type domain-containing protein</fullName>
    </recommendedName>
</protein>
<dbReference type="Gene3D" id="1.25.40.10">
    <property type="entry name" value="Tetratricopeptide repeat domain"/>
    <property type="match status" value="2"/>
</dbReference>
<sequence>MGGDAGSRAETPEVGPRPPGPCRKRLASAAVLRRRSGFGVRAARRPRGVPRRSRTRLRATMSHPSPQVKPSNPSNPRVFLDVDVGGERVMKRFMIQGGDFSNQNGTGGESIYGGKFEDENFHYKHDKEGLLSMANAGRNTNGSQFFITMAPTPHLDGKHVVFGQVIKGMGVARILENVEVKGEKPAKLCVTAECGELKGGDDWGIFPKDGSGDSHPDFPEDADIDVKDVSTFTWVKVYVEGSKAATENAGGAKLQPVTLSCLLNIGACKLKLSDWQGAVDSCLEALEIDPANTKALYRRAQGWQGLKEYDQALRHSPDAWLEHQEPFIHTAQNKREKKKKERKKKADLKKAQEIAPEDKAIQAELHKVKQKIKARKDKEKAAYAKMFA</sequence>
<dbReference type="SMART" id="SM00028">
    <property type="entry name" value="TPR"/>
    <property type="match status" value="1"/>
</dbReference>
<dbReference type="Pfam" id="PF00160">
    <property type="entry name" value="Pro_isomerase"/>
    <property type="match status" value="1"/>
</dbReference>
<feature type="compositionally biased region" description="Basic residues" evidence="3">
    <location>
        <begin position="22"/>
        <end position="57"/>
    </location>
</feature>
<evidence type="ECO:0000256" key="3">
    <source>
        <dbReference type="SAM" id="MobiDB-lite"/>
    </source>
</evidence>
<dbReference type="Gene3D" id="2.40.100.10">
    <property type="entry name" value="Cyclophilin-like"/>
    <property type="match status" value="1"/>
</dbReference>
<name>A0AB34GRA8_ESCRO</name>
<feature type="region of interest" description="Disordered" evidence="3">
    <location>
        <begin position="1"/>
        <end position="77"/>
    </location>
</feature>
<dbReference type="EMBL" id="JAIQCJ010002139">
    <property type="protein sequence ID" value="KAJ8781808.1"/>
    <property type="molecule type" value="Genomic_DNA"/>
</dbReference>
<comment type="caution">
    <text evidence="5">The sequence shown here is derived from an EMBL/GenBank/DDBJ whole genome shotgun (WGS) entry which is preliminary data.</text>
</comment>